<sequence>MALLLLVIAVIGTLERSWMIALEVELVIIAIWASSLQSIP</sequence>
<protein>
    <submittedName>
        <fullName evidence="1">Uncharacterized protein</fullName>
    </submittedName>
</protein>
<accession>A0A1V6VAU4</accession>
<keyword evidence="2" id="KW-1185">Reference proteome</keyword>
<gene>
    <name evidence="1" type="ORF">PENNAL_c0606G03982</name>
</gene>
<evidence type="ECO:0000313" key="1">
    <source>
        <dbReference type="EMBL" id="OQE47782.1"/>
    </source>
</evidence>
<dbReference type="AlphaFoldDB" id="A0A1V6VAU4"/>
<organism evidence="1 2">
    <name type="scientific">Penicillium nalgiovense</name>
    <dbReference type="NCBI Taxonomy" id="60175"/>
    <lineage>
        <taxon>Eukaryota</taxon>
        <taxon>Fungi</taxon>
        <taxon>Dikarya</taxon>
        <taxon>Ascomycota</taxon>
        <taxon>Pezizomycotina</taxon>
        <taxon>Eurotiomycetes</taxon>
        <taxon>Eurotiomycetidae</taxon>
        <taxon>Eurotiales</taxon>
        <taxon>Aspergillaceae</taxon>
        <taxon>Penicillium</taxon>
    </lineage>
</organism>
<evidence type="ECO:0000313" key="2">
    <source>
        <dbReference type="Proteomes" id="UP000191691"/>
    </source>
</evidence>
<reference evidence="2" key="1">
    <citation type="journal article" date="2017" name="Nat. Microbiol.">
        <title>Global analysis of biosynthetic gene clusters reveals vast potential of secondary metabolite production in Penicillium species.</title>
        <authorList>
            <person name="Nielsen J.C."/>
            <person name="Grijseels S."/>
            <person name="Prigent S."/>
            <person name="Ji B."/>
            <person name="Dainat J."/>
            <person name="Nielsen K.F."/>
            <person name="Frisvad J.C."/>
            <person name="Workman M."/>
            <person name="Nielsen J."/>
        </authorList>
    </citation>
    <scope>NUCLEOTIDE SEQUENCE [LARGE SCALE GENOMIC DNA]</scope>
    <source>
        <strain evidence="2">IBT 13039</strain>
    </source>
</reference>
<comment type="caution">
    <text evidence="1">The sequence shown here is derived from an EMBL/GenBank/DDBJ whole genome shotgun (WGS) entry which is preliminary data.</text>
</comment>
<proteinExistence type="predicted"/>
<dbReference type="Proteomes" id="UP000191691">
    <property type="component" value="Unassembled WGS sequence"/>
</dbReference>
<dbReference type="EMBL" id="MOOB01000606">
    <property type="protein sequence ID" value="OQE47782.1"/>
    <property type="molecule type" value="Genomic_DNA"/>
</dbReference>
<name>A0A1V6VAU4_PENNA</name>